<dbReference type="Gene3D" id="2.60.40.690">
    <property type="entry name" value="Alpha-macroglobulin, receptor-binding domain"/>
    <property type="match status" value="1"/>
</dbReference>
<reference evidence="2" key="1">
    <citation type="submission" date="2021-02" db="EMBL/GenBank/DDBJ databases">
        <authorList>
            <person name="Nowell W R."/>
        </authorList>
    </citation>
    <scope>NUCLEOTIDE SEQUENCE</scope>
</reference>
<proteinExistence type="predicted"/>
<accession>A0A814EAN1</accession>
<dbReference type="AlphaFoldDB" id="A0A814EAN1"/>
<dbReference type="GO" id="GO:0005576">
    <property type="term" value="C:extracellular region"/>
    <property type="evidence" value="ECO:0007669"/>
    <property type="project" value="InterPro"/>
</dbReference>
<evidence type="ECO:0000313" key="3">
    <source>
        <dbReference type="Proteomes" id="UP000663828"/>
    </source>
</evidence>
<dbReference type="Proteomes" id="UP000663828">
    <property type="component" value="Unassembled WGS sequence"/>
</dbReference>
<dbReference type="SUPFAM" id="SSF49410">
    <property type="entry name" value="Alpha-macroglobulin receptor domain"/>
    <property type="match status" value="1"/>
</dbReference>
<dbReference type="Pfam" id="PF07677">
    <property type="entry name" value="A2M_recep"/>
    <property type="match status" value="1"/>
</dbReference>
<dbReference type="InterPro" id="IPR009048">
    <property type="entry name" value="A-macroglobulin_rcpt-bd"/>
</dbReference>
<sequence length="243" mass="28253">FDMSKVDITIDVAADNGEKKQFKIDSKNFDVTQMFHFTVPVREVTYSVKGYGMAGVALFESYADKEQFKPIEPMPFKLSQEFLPKTWLTEIAAKTCLTFTPTSEMQRVVKDTFNRTIVIDIELPSGMRIEENQIGFFLSKVEYVHHFDYNRCFNKLSLFIVVPSTMYGKDICMDWCLERLSTVVNWSPISIRVYDYLQPETTLVRLFPIQFQPALLGYSFVEKVHELRPKLDSLPLLNKPKRV</sequence>
<gene>
    <name evidence="2" type="ORF">XAT740_LOCUS11458</name>
</gene>
<dbReference type="EMBL" id="CAJNOR010000630">
    <property type="protein sequence ID" value="CAF0966936.1"/>
    <property type="molecule type" value="Genomic_DNA"/>
</dbReference>
<name>A0A814EAN1_ADIRI</name>
<evidence type="ECO:0000259" key="1">
    <source>
        <dbReference type="Pfam" id="PF07677"/>
    </source>
</evidence>
<evidence type="ECO:0000313" key="2">
    <source>
        <dbReference type="EMBL" id="CAF0966936.1"/>
    </source>
</evidence>
<organism evidence="2 3">
    <name type="scientific">Adineta ricciae</name>
    <name type="common">Rotifer</name>
    <dbReference type="NCBI Taxonomy" id="249248"/>
    <lineage>
        <taxon>Eukaryota</taxon>
        <taxon>Metazoa</taxon>
        <taxon>Spiralia</taxon>
        <taxon>Gnathifera</taxon>
        <taxon>Rotifera</taxon>
        <taxon>Eurotatoria</taxon>
        <taxon>Bdelloidea</taxon>
        <taxon>Adinetida</taxon>
        <taxon>Adinetidae</taxon>
        <taxon>Adineta</taxon>
    </lineage>
</organism>
<protein>
    <recommendedName>
        <fullName evidence="1">Alpha-macroglobulin receptor-binding domain-containing protein</fullName>
    </recommendedName>
</protein>
<keyword evidence="3" id="KW-1185">Reference proteome</keyword>
<dbReference type="InterPro" id="IPR036595">
    <property type="entry name" value="A-macroglobulin_rcpt-bd_sf"/>
</dbReference>
<feature type="non-terminal residue" evidence="2">
    <location>
        <position position="1"/>
    </location>
</feature>
<feature type="domain" description="Alpha-macroglobulin receptor-binding" evidence="1">
    <location>
        <begin position="117"/>
        <end position="205"/>
    </location>
</feature>
<comment type="caution">
    <text evidence="2">The sequence shown here is derived from an EMBL/GenBank/DDBJ whole genome shotgun (WGS) entry which is preliminary data.</text>
</comment>